<protein>
    <recommendedName>
        <fullName evidence="4">PDZ domain-containing protein</fullName>
    </recommendedName>
</protein>
<dbReference type="InterPro" id="IPR001478">
    <property type="entry name" value="PDZ"/>
</dbReference>
<dbReference type="PANTHER" id="PTHR15963:SF5">
    <property type="entry name" value="SHORT SPINDLE 6, ISOFORM A"/>
    <property type="match status" value="1"/>
</dbReference>
<dbReference type="SUPFAM" id="SSF50156">
    <property type="entry name" value="PDZ domain-like"/>
    <property type="match status" value="1"/>
</dbReference>
<dbReference type="Pfam" id="PF14924">
    <property type="entry name" value="MAP10_N"/>
    <property type="match status" value="1"/>
</dbReference>
<comment type="caution">
    <text evidence="5">The sequence shown here is derived from an EMBL/GenBank/DDBJ whole genome shotgun (WGS) entry which is preliminary data.</text>
</comment>
<dbReference type="InterPro" id="IPR036034">
    <property type="entry name" value="PDZ_sf"/>
</dbReference>
<dbReference type="Pfam" id="PF00595">
    <property type="entry name" value="PDZ"/>
    <property type="match status" value="1"/>
</dbReference>
<dbReference type="PROSITE" id="PS50106">
    <property type="entry name" value="PDZ"/>
    <property type="match status" value="1"/>
</dbReference>
<dbReference type="EMBL" id="WNWW01000778">
    <property type="protein sequence ID" value="KAF3422099.1"/>
    <property type="molecule type" value="Genomic_DNA"/>
</dbReference>
<feature type="domain" description="PDZ" evidence="4">
    <location>
        <begin position="690"/>
        <end position="772"/>
    </location>
</feature>
<gene>
    <name evidence="5" type="ORF">E2986_12992</name>
</gene>
<evidence type="ECO:0000259" key="4">
    <source>
        <dbReference type="PROSITE" id="PS50106"/>
    </source>
</evidence>
<name>A0A833VVR7_9HYME</name>
<evidence type="ECO:0000313" key="5">
    <source>
        <dbReference type="EMBL" id="KAF3422099.1"/>
    </source>
</evidence>
<dbReference type="Proteomes" id="UP000655588">
    <property type="component" value="Unassembled WGS sequence"/>
</dbReference>
<organism evidence="5 6">
    <name type="scientific">Frieseomelitta varia</name>
    <dbReference type="NCBI Taxonomy" id="561572"/>
    <lineage>
        <taxon>Eukaryota</taxon>
        <taxon>Metazoa</taxon>
        <taxon>Ecdysozoa</taxon>
        <taxon>Arthropoda</taxon>
        <taxon>Hexapoda</taxon>
        <taxon>Insecta</taxon>
        <taxon>Pterygota</taxon>
        <taxon>Neoptera</taxon>
        <taxon>Endopterygota</taxon>
        <taxon>Hymenoptera</taxon>
        <taxon>Apocrita</taxon>
        <taxon>Aculeata</taxon>
        <taxon>Apoidea</taxon>
        <taxon>Anthophila</taxon>
        <taxon>Apidae</taxon>
        <taxon>Frieseomelitta</taxon>
    </lineage>
</organism>
<reference evidence="5" key="1">
    <citation type="submission" date="2019-11" db="EMBL/GenBank/DDBJ databases">
        <title>The nuclear and mitochondrial genomes of Frieseomelitta varia - a highly eusocial stingless bee (Meliponini) with a permanently sterile worker caste.</title>
        <authorList>
            <person name="Freitas F.C.P."/>
            <person name="Lourenco A.P."/>
            <person name="Nunes F.M.F."/>
            <person name="Paschoal A.R."/>
            <person name="Abreu F.C.P."/>
            <person name="Barbin F.O."/>
            <person name="Bataglia L."/>
            <person name="Cardoso-Junior C.A.M."/>
            <person name="Cervoni M.S."/>
            <person name="Silva S.R."/>
            <person name="Dalarmi F."/>
            <person name="Del Lama M.A."/>
            <person name="Depintor T.S."/>
            <person name="Ferreira K.M."/>
            <person name="Goria P.S."/>
            <person name="Jaskot M.C."/>
            <person name="Lago D.C."/>
            <person name="Luna-Lucena D."/>
            <person name="Moda L.M."/>
            <person name="Nascimento L."/>
            <person name="Pedrino M."/>
            <person name="Rabico F.O."/>
            <person name="Sanches F.C."/>
            <person name="Santos D.E."/>
            <person name="Santos C.G."/>
            <person name="Vieira J."/>
            <person name="Lopes T.F."/>
            <person name="Barchuk A.R."/>
            <person name="Hartfelder K."/>
            <person name="Simoes Z.L.P."/>
            <person name="Bitondi M.M.G."/>
            <person name="Pinheiro D.G."/>
        </authorList>
    </citation>
    <scope>NUCLEOTIDE SEQUENCE</scope>
    <source>
        <strain evidence="5">USP_RPSP 00005682</strain>
        <tissue evidence="5">Whole individual</tissue>
    </source>
</reference>
<evidence type="ECO:0000256" key="2">
    <source>
        <dbReference type="ARBA" id="ARBA00022490"/>
    </source>
</evidence>
<feature type="region of interest" description="Disordered" evidence="3">
    <location>
        <begin position="883"/>
        <end position="945"/>
    </location>
</feature>
<proteinExistence type="predicted"/>
<dbReference type="AlphaFoldDB" id="A0A833VVR7"/>
<dbReference type="PANTHER" id="PTHR15963">
    <property type="entry name" value="GENERAL RECEPTOR FOR PHOSPHOINOSITIDES 1-ASSOCIATED SCAFFOLD PROTEIN-RELATED"/>
    <property type="match status" value="1"/>
</dbReference>
<evidence type="ECO:0000256" key="1">
    <source>
        <dbReference type="ARBA" id="ARBA00004496"/>
    </source>
</evidence>
<dbReference type="Gene3D" id="2.30.42.10">
    <property type="match status" value="1"/>
</dbReference>
<feature type="compositionally biased region" description="Low complexity" evidence="3">
    <location>
        <begin position="1065"/>
        <end position="1079"/>
    </location>
</feature>
<dbReference type="SMART" id="SM00228">
    <property type="entry name" value="PDZ"/>
    <property type="match status" value="1"/>
</dbReference>
<dbReference type="InterPro" id="IPR052122">
    <property type="entry name" value="Intracell_Traff_Signaling_Reg"/>
</dbReference>
<evidence type="ECO:0000256" key="3">
    <source>
        <dbReference type="SAM" id="MobiDB-lite"/>
    </source>
</evidence>
<keyword evidence="2" id="KW-0963">Cytoplasm</keyword>
<feature type="region of interest" description="Disordered" evidence="3">
    <location>
        <begin position="468"/>
        <end position="500"/>
    </location>
</feature>
<sequence length="1152" mass="129261">MKNDSVPLTQSNRVFRVNLQILNLPSIDICQEALTDSCGCSEGDTQVFKKGKSCLFALPSIVLQRPLTTFPIKLSVYKKLPPAVLPDVMLVGCHQIEAKAIINAVLSQQVFKVPNPCQTIKDTFKIATATGQCVGSVTVYIRASCFGKKIITQFQIPHNRKPYLFKGTNDSPVFQCKMIPSECYTPAPLKCTCTKKCVDGSGESAGRTCCATPIVQTSSCPPLPKQPDYGPRPCCASRQPSSGKQCPCSSKVRRKDQTASPCCCSEPISSFRASLRQQTAEGKCSPCAEPDPCPPCCLTTGFKPFSDLLGKETVKKCGCPVKDFSCNCALLFPHITLGKSSTFPNSTTHGTKFPVNMISITGNKAHNPDLNILTFSSVWLYCFLNFQSISPHDILLKVLTESILIALQWEAIFVHVIFNLNNVTRKMISSVITEECFPQLKHPEEAINEPRRVKIDIKNVESIKTVEQAGEKKRRKKKKFDRSEERKQKEQAEKAKRETEEKERLRKWEECWQKKLAAQEERNNAECCVGKGLCLKPRTQSNIWINVTQDRSLQEIHMFIKHVPVPKPKPPPLPPLEIQKQDYAPIITSADKIVKQKVDKKSGPEKKKKKQSEHEKFFQLCGFVESDVFIDINPGGNKRYNSVGLFDFFRLLRVSRRIMNNSPQNTEVAGQQHRAGVENSDEEEWSGVVECVISREIAQSYGIHYKREQEIEMVTYVDYVEYDGPAFKAGMREGDVILSINGHEMDRADHKTLVNFIKNCDTRMRMVVSFEDCVRKVELHMRYIELQRALQSRLGELERLCERERSILMGRWKTHSLPARKRTPNINITVFQIRNDIKTTGLIPVTRIEEKYTKHFRIFKFPDGRPCLVPRNTACLVTVGPPRSRSDHHHFLSKMSSESGVTVSSRHSYHQANGMNSTPAKSKSHKSCQQQQQQQSNASGDSLPLHPPPQNSLCVACISSASRRREQSDSGSLDAYDLATESVASCSTSLSTDTLYWDPSVHQRPPPCLQYAKPKSWDNLTTKAFGGYGFGYGYLDTATIKTHSAERPGKSAHGRAKTPTGTVQRRTSSGTTYSGNSNRHFQPTKSTESLLIPPQYQGELDASLSCECLDGPAPRCMPVIQRTVSMLQLFYNSVQLRSFVNINSLVDLNSKS</sequence>
<dbReference type="GO" id="GO:0005737">
    <property type="term" value="C:cytoplasm"/>
    <property type="evidence" value="ECO:0007669"/>
    <property type="project" value="UniProtKB-SubCell"/>
</dbReference>
<feature type="compositionally biased region" description="Basic and acidic residues" evidence="3">
    <location>
        <begin position="481"/>
        <end position="500"/>
    </location>
</feature>
<accession>A0A833VVR7</accession>
<evidence type="ECO:0000313" key="6">
    <source>
        <dbReference type="Proteomes" id="UP000655588"/>
    </source>
</evidence>
<comment type="subcellular location">
    <subcellularLocation>
        <location evidence="1">Cytoplasm</location>
    </subcellularLocation>
</comment>
<feature type="region of interest" description="Disordered" evidence="3">
    <location>
        <begin position="1045"/>
        <end position="1085"/>
    </location>
</feature>
<feature type="compositionally biased region" description="Polar residues" evidence="3">
    <location>
        <begin position="894"/>
        <end position="921"/>
    </location>
</feature>
<keyword evidence="6" id="KW-1185">Reference proteome</keyword>